<evidence type="ECO:0000256" key="1">
    <source>
        <dbReference type="SAM" id="MobiDB-lite"/>
    </source>
</evidence>
<comment type="caution">
    <text evidence="2">The sequence shown here is derived from an EMBL/GenBank/DDBJ whole genome shotgun (WGS) entry which is preliminary data.</text>
</comment>
<feature type="region of interest" description="Disordered" evidence="1">
    <location>
        <begin position="305"/>
        <end position="326"/>
    </location>
</feature>
<feature type="compositionally biased region" description="Polar residues" evidence="1">
    <location>
        <begin position="96"/>
        <end position="106"/>
    </location>
</feature>
<gene>
    <name evidence="2" type="ORF">VaNZ11_010651</name>
</gene>
<organism evidence="2 3">
    <name type="scientific">Volvox africanus</name>
    <dbReference type="NCBI Taxonomy" id="51714"/>
    <lineage>
        <taxon>Eukaryota</taxon>
        <taxon>Viridiplantae</taxon>
        <taxon>Chlorophyta</taxon>
        <taxon>core chlorophytes</taxon>
        <taxon>Chlorophyceae</taxon>
        <taxon>CS clade</taxon>
        <taxon>Chlamydomonadales</taxon>
        <taxon>Volvocaceae</taxon>
        <taxon>Volvox</taxon>
    </lineage>
</organism>
<reference evidence="2 3" key="1">
    <citation type="journal article" date="2023" name="IScience">
        <title>Expanded male sex-determining region conserved during the evolution of homothallism in the green alga Volvox.</title>
        <authorList>
            <person name="Yamamoto K."/>
            <person name="Matsuzaki R."/>
            <person name="Mahakham W."/>
            <person name="Heman W."/>
            <person name="Sekimoto H."/>
            <person name="Kawachi M."/>
            <person name="Minakuchi Y."/>
            <person name="Toyoda A."/>
            <person name="Nozaki H."/>
        </authorList>
    </citation>
    <scope>NUCLEOTIDE SEQUENCE [LARGE SCALE GENOMIC DNA]</scope>
    <source>
        <strain evidence="2 3">NIES-4468</strain>
    </source>
</reference>
<evidence type="ECO:0000313" key="2">
    <source>
        <dbReference type="EMBL" id="GLI66714.1"/>
    </source>
</evidence>
<feature type="region of interest" description="Disordered" evidence="1">
    <location>
        <begin position="96"/>
        <end position="121"/>
    </location>
</feature>
<name>A0ABQ5SAM8_9CHLO</name>
<accession>A0ABQ5SAM8</accession>
<dbReference type="EMBL" id="BSDZ01000038">
    <property type="protein sequence ID" value="GLI66714.1"/>
    <property type="molecule type" value="Genomic_DNA"/>
</dbReference>
<sequence>MCGYVLKAATSRHRQAKEFVEGSLHAQVLRSRIHITAAARGQRQQALCMGRLNLPSSEHRKQHSLRQQQSIYDRPKRGVNTLRTARDPRVLAKASYVNNPNDSRNGTTREHCGNMGIPPPPPLPPPYRHGILRRAPPALIMPLIIAVVTVSSGRLALLPPAAVAWLLCTLLSVGHTPPPAWIAEAYDILTNGVDELQPGQAATAFLAIARLAVSSSRTDDLVTTATGNTAQTPPLPPPLPPPSLLPGLYVAMARPSRTGSLGPRVALACLEEAAAAGGVDRGVHLPYESCGTAAVRQDFSQPQYCSNASADTSPRMPGIESKDQRVRSATNSVGVFGSDGNSRGAAGPLEALVAAEAEQAVLTGGGVEHPTSTDLWVVDILSQEQWRCSWNLSPAMPRPLVELLVRRAVRLPSFEGGESVGAAAAAAAAAEPKVCGPVAAVAAARAVIAAAHLTHPPRPVVLSDIATLIVENCGSGGPFVTTAGGAGGSPRMLVHALSALCTLSTEPLPPPTVETLVRGLDDQLTELDAVQILHCISAVQRLAAEAVPTAAERFARGPAASELTRQLPELSATR</sequence>
<dbReference type="Proteomes" id="UP001165090">
    <property type="component" value="Unassembled WGS sequence"/>
</dbReference>
<protein>
    <submittedName>
        <fullName evidence="2">Uncharacterized protein</fullName>
    </submittedName>
</protein>
<feature type="non-terminal residue" evidence="2">
    <location>
        <position position="574"/>
    </location>
</feature>
<evidence type="ECO:0000313" key="3">
    <source>
        <dbReference type="Proteomes" id="UP001165090"/>
    </source>
</evidence>
<proteinExistence type="predicted"/>
<keyword evidence="3" id="KW-1185">Reference proteome</keyword>